<dbReference type="EMBL" id="JAGDFM010000192">
    <property type="protein sequence ID" value="KAG7382940.1"/>
    <property type="molecule type" value="Genomic_DNA"/>
</dbReference>
<keyword evidence="1" id="KW-0812">Transmembrane</keyword>
<reference evidence="3" key="1">
    <citation type="submission" date="2021-02" db="EMBL/GenBank/DDBJ databases">
        <authorList>
            <person name="Palmer J.M."/>
        </authorList>
    </citation>
    <scope>NUCLEOTIDE SEQUENCE</scope>
    <source>
        <strain evidence="3">SCRP734</strain>
    </source>
</reference>
<evidence type="ECO:0000313" key="4">
    <source>
        <dbReference type="Proteomes" id="UP000694044"/>
    </source>
</evidence>
<evidence type="ECO:0000313" key="3">
    <source>
        <dbReference type="EMBL" id="KAG7382940.1"/>
    </source>
</evidence>
<protein>
    <recommendedName>
        <fullName evidence="5">RxLR effector protein</fullName>
    </recommendedName>
</protein>
<evidence type="ECO:0000256" key="1">
    <source>
        <dbReference type="SAM" id="Phobius"/>
    </source>
</evidence>
<dbReference type="Proteomes" id="UP000694044">
    <property type="component" value="Unassembled WGS sequence"/>
</dbReference>
<comment type="caution">
    <text evidence="3">The sequence shown here is derived from an EMBL/GenBank/DDBJ whole genome shotgun (WGS) entry which is preliminary data.</text>
</comment>
<keyword evidence="1" id="KW-1133">Transmembrane helix</keyword>
<keyword evidence="1" id="KW-0472">Membrane</keyword>
<proteinExistence type="predicted"/>
<feature type="signal peptide" evidence="2">
    <location>
        <begin position="1"/>
        <end position="24"/>
    </location>
</feature>
<keyword evidence="2" id="KW-0732">Signal</keyword>
<evidence type="ECO:0000256" key="2">
    <source>
        <dbReference type="SAM" id="SignalP"/>
    </source>
</evidence>
<feature type="transmembrane region" description="Helical" evidence="1">
    <location>
        <begin position="122"/>
        <end position="140"/>
    </location>
</feature>
<sequence length="143" mass="15366">MRFSLFVALIVATFVATCVSFTSAESVAQINDLDTVQNLKGGRNLATADEWWLADTATEERTGGASFLSKFKGRVSAFRLKGAGAKTQTLSDAQIKTVTREVATTVKKDRKAWPIIKKGLKILYGALLAGLIIVGVNAMLSQV</sequence>
<keyword evidence="4" id="KW-1185">Reference proteome</keyword>
<dbReference type="AlphaFoldDB" id="A0A8T1VSK0"/>
<gene>
    <name evidence="3" type="ORF">PHYPSEUDO_004236</name>
</gene>
<dbReference type="OrthoDB" id="97758at2759"/>
<organism evidence="3 4">
    <name type="scientific">Phytophthora pseudosyringae</name>
    <dbReference type="NCBI Taxonomy" id="221518"/>
    <lineage>
        <taxon>Eukaryota</taxon>
        <taxon>Sar</taxon>
        <taxon>Stramenopiles</taxon>
        <taxon>Oomycota</taxon>
        <taxon>Peronosporomycetes</taxon>
        <taxon>Peronosporales</taxon>
        <taxon>Peronosporaceae</taxon>
        <taxon>Phytophthora</taxon>
    </lineage>
</organism>
<name>A0A8T1VSK0_9STRA</name>
<feature type="chain" id="PRO_5035859903" description="RxLR effector protein" evidence="2">
    <location>
        <begin position="25"/>
        <end position="143"/>
    </location>
</feature>
<accession>A0A8T1VSK0</accession>
<evidence type="ECO:0008006" key="5">
    <source>
        <dbReference type="Google" id="ProtNLM"/>
    </source>
</evidence>